<comment type="caution">
    <text evidence="1">The sequence shown here is derived from an EMBL/GenBank/DDBJ whole genome shotgun (WGS) entry which is preliminary data.</text>
</comment>
<dbReference type="Proteomes" id="UP001303760">
    <property type="component" value="Unassembled WGS sequence"/>
</dbReference>
<sequence length="199" mass="22160">MSTNGNDAAGFEPITVTSGFEPIDSQQLSPGNVSTVEAWALPDRPNYHGRNRAVGGLGSLQFERSTTRMQTGAAALNYAIIGNMSIAWSFECGRNKGLGVPGSLACAVLLQTDDIPFEISVEFAAPLLRSLYRAKPKIVIRENHLWERRGRDPWEAALEWGDFDSDAFGDWIQRKTRNGWAEWLPIRERRDGKPRKVLS</sequence>
<name>A0AAN7H9I1_9PEZI</name>
<proteinExistence type="predicted"/>
<evidence type="ECO:0000313" key="1">
    <source>
        <dbReference type="EMBL" id="KAK4236477.1"/>
    </source>
</evidence>
<reference evidence="1" key="2">
    <citation type="submission" date="2023-05" db="EMBL/GenBank/DDBJ databases">
        <authorList>
            <consortium name="Lawrence Berkeley National Laboratory"/>
            <person name="Steindorff A."/>
            <person name="Hensen N."/>
            <person name="Bonometti L."/>
            <person name="Westerberg I."/>
            <person name="Brannstrom I.O."/>
            <person name="Guillou S."/>
            <person name="Cros-Aarteil S."/>
            <person name="Calhoun S."/>
            <person name="Haridas S."/>
            <person name="Kuo A."/>
            <person name="Mondo S."/>
            <person name="Pangilinan J."/>
            <person name="Riley R."/>
            <person name="Labutti K."/>
            <person name="Andreopoulos B."/>
            <person name="Lipzen A."/>
            <person name="Chen C."/>
            <person name="Yanf M."/>
            <person name="Daum C."/>
            <person name="Ng V."/>
            <person name="Clum A."/>
            <person name="Ohm R."/>
            <person name="Martin F."/>
            <person name="Silar P."/>
            <person name="Natvig D."/>
            <person name="Lalanne C."/>
            <person name="Gautier V."/>
            <person name="Ament-Velasquez S.L."/>
            <person name="Kruys A."/>
            <person name="Hutchinson M.I."/>
            <person name="Powell A.J."/>
            <person name="Barry K."/>
            <person name="Miller A.N."/>
            <person name="Grigoriev I.V."/>
            <person name="Debuchy R."/>
            <person name="Gladieux P."/>
            <person name="Thoren M.H."/>
            <person name="Johannesson H."/>
        </authorList>
    </citation>
    <scope>NUCLEOTIDE SEQUENCE</scope>
    <source>
        <strain evidence="1">CBS 532.94</strain>
    </source>
</reference>
<dbReference type="EMBL" id="MU860190">
    <property type="protein sequence ID" value="KAK4236477.1"/>
    <property type="molecule type" value="Genomic_DNA"/>
</dbReference>
<protein>
    <submittedName>
        <fullName evidence="1">Uncharacterized protein</fullName>
    </submittedName>
</protein>
<accession>A0AAN7H9I1</accession>
<evidence type="ECO:0000313" key="2">
    <source>
        <dbReference type="Proteomes" id="UP001303760"/>
    </source>
</evidence>
<organism evidence="1 2">
    <name type="scientific">Achaetomium macrosporum</name>
    <dbReference type="NCBI Taxonomy" id="79813"/>
    <lineage>
        <taxon>Eukaryota</taxon>
        <taxon>Fungi</taxon>
        <taxon>Dikarya</taxon>
        <taxon>Ascomycota</taxon>
        <taxon>Pezizomycotina</taxon>
        <taxon>Sordariomycetes</taxon>
        <taxon>Sordariomycetidae</taxon>
        <taxon>Sordariales</taxon>
        <taxon>Chaetomiaceae</taxon>
        <taxon>Achaetomium</taxon>
    </lineage>
</organism>
<gene>
    <name evidence="1" type="ORF">C8A03DRAFT_35615</name>
</gene>
<dbReference type="AlphaFoldDB" id="A0AAN7H9I1"/>
<keyword evidence="2" id="KW-1185">Reference proteome</keyword>
<reference evidence="1" key="1">
    <citation type="journal article" date="2023" name="Mol. Phylogenet. Evol.">
        <title>Genome-scale phylogeny and comparative genomics of the fungal order Sordariales.</title>
        <authorList>
            <person name="Hensen N."/>
            <person name="Bonometti L."/>
            <person name="Westerberg I."/>
            <person name="Brannstrom I.O."/>
            <person name="Guillou S."/>
            <person name="Cros-Aarteil S."/>
            <person name="Calhoun S."/>
            <person name="Haridas S."/>
            <person name="Kuo A."/>
            <person name="Mondo S."/>
            <person name="Pangilinan J."/>
            <person name="Riley R."/>
            <person name="LaButti K."/>
            <person name="Andreopoulos B."/>
            <person name="Lipzen A."/>
            <person name="Chen C."/>
            <person name="Yan M."/>
            <person name="Daum C."/>
            <person name="Ng V."/>
            <person name="Clum A."/>
            <person name="Steindorff A."/>
            <person name="Ohm R.A."/>
            <person name="Martin F."/>
            <person name="Silar P."/>
            <person name="Natvig D.O."/>
            <person name="Lalanne C."/>
            <person name="Gautier V."/>
            <person name="Ament-Velasquez S.L."/>
            <person name="Kruys A."/>
            <person name="Hutchinson M.I."/>
            <person name="Powell A.J."/>
            <person name="Barry K."/>
            <person name="Miller A.N."/>
            <person name="Grigoriev I.V."/>
            <person name="Debuchy R."/>
            <person name="Gladieux P."/>
            <person name="Hiltunen Thoren M."/>
            <person name="Johannesson H."/>
        </authorList>
    </citation>
    <scope>NUCLEOTIDE SEQUENCE</scope>
    <source>
        <strain evidence="1">CBS 532.94</strain>
    </source>
</reference>